<dbReference type="RefSeq" id="WP_135399289.1">
    <property type="nucleotide sequence ID" value="NZ_SRMB01000009.1"/>
</dbReference>
<dbReference type="PROSITE" id="PS51257">
    <property type="entry name" value="PROKAR_LIPOPROTEIN"/>
    <property type="match status" value="1"/>
</dbReference>
<evidence type="ECO:0000256" key="1">
    <source>
        <dbReference type="SAM" id="SignalP"/>
    </source>
</evidence>
<name>A0A4Z0PVM8_9BACT</name>
<keyword evidence="1" id="KW-0732">Signal</keyword>
<comment type="caution">
    <text evidence="2">The sequence shown here is derived from an EMBL/GenBank/DDBJ whole genome shotgun (WGS) entry which is preliminary data.</text>
</comment>
<feature type="signal peptide" evidence="1">
    <location>
        <begin position="1"/>
        <end position="20"/>
    </location>
</feature>
<dbReference type="Proteomes" id="UP000298471">
    <property type="component" value="Unassembled WGS sequence"/>
</dbReference>
<evidence type="ECO:0000313" key="3">
    <source>
        <dbReference type="Proteomes" id="UP000298471"/>
    </source>
</evidence>
<organism evidence="2 3">
    <name type="scientific">Hymenobacter metallicola</name>
    <dbReference type="NCBI Taxonomy" id="2563114"/>
    <lineage>
        <taxon>Bacteria</taxon>
        <taxon>Pseudomonadati</taxon>
        <taxon>Bacteroidota</taxon>
        <taxon>Cytophagia</taxon>
        <taxon>Cytophagales</taxon>
        <taxon>Hymenobacteraceae</taxon>
        <taxon>Hymenobacter</taxon>
    </lineage>
</organism>
<evidence type="ECO:0000313" key="2">
    <source>
        <dbReference type="EMBL" id="TGE20903.1"/>
    </source>
</evidence>
<proteinExistence type="predicted"/>
<sequence length="145" mass="16549">MSRPFPLLLLCLLLLTAACKKDTAEPAPVLEGRWVEQSHMTYTYDTAGKLLREHSVTAPTPRYGMVIQPTTWEWLGPNLSGDLVPAFTDRITRTGNMIYFTRQAGDEFELRILTLTAHTLTLRYEHIITDPTTGQYETRDDTFSR</sequence>
<keyword evidence="3" id="KW-1185">Reference proteome</keyword>
<reference evidence="2 3" key="1">
    <citation type="submission" date="2019-04" db="EMBL/GenBank/DDBJ databases">
        <authorList>
            <person name="Feng G."/>
            <person name="Zhang J."/>
            <person name="Zhu H."/>
        </authorList>
    </citation>
    <scope>NUCLEOTIDE SEQUENCE [LARGE SCALE GENOMIC DNA]</scope>
    <source>
        <strain evidence="2 3">9PBR-1</strain>
    </source>
</reference>
<protein>
    <recommendedName>
        <fullName evidence="4">Lipocalin-like domain-containing protein</fullName>
    </recommendedName>
</protein>
<gene>
    <name evidence="2" type="ORF">E5K02_25210</name>
</gene>
<feature type="chain" id="PRO_5021425213" description="Lipocalin-like domain-containing protein" evidence="1">
    <location>
        <begin position="21"/>
        <end position="145"/>
    </location>
</feature>
<dbReference type="EMBL" id="SRMB01000009">
    <property type="protein sequence ID" value="TGE20903.1"/>
    <property type="molecule type" value="Genomic_DNA"/>
</dbReference>
<dbReference type="OrthoDB" id="887325at2"/>
<accession>A0A4Z0PVM8</accession>
<evidence type="ECO:0008006" key="4">
    <source>
        <dbReference type="Google" id="ProtNLM"/>
    </source>
</evidence>
<dbReference type="AlphaFoldDB" id="A0A4Z0PVM8"/>